<evidence type="ECO:0000313" key="5">
    <source>
        <dbReference type="Proteomes" id="UP000014760"/>
    </source>
</evidence>
<dbReference type="Proteomes" id="UP000014760">
    <property type="component" value="Unassembled WGS sequence"/>
</dbReference>
<accession>R7TGX6</accession>
<evidence type="ECO:0000259" key="2">
    <source>
        <dbReference type="Pfam" id="PF03407"/>
    </source>
</evidence>
<dbReference type="OMA" id="KENDNAF"/>
<organism evidence="3">
    <name type="scientific">Capitella teleta</name>
    <name type="common">Polychaete worm</name>
    <dbReference type="NCBI Taxonomy" id="283909"/>
    <lineage>
        <taxon>Eukaryota</taxon>
        <taxon>Metazoa</taxon>
        <taxon>Spiralia</taxon>
        <taxon>Lophotrochozoa</taxon>
        <taxon>Annelida</taxon>
        <taxon>Polychaeta</taxon>
        <taxon>Sedentaria</taxon>
        <taxon>Scolecida</taxon>
        <taxon>Capitellidae</taxon>
        <taxon>Capitella</taxon>
    </lineage>
</organism>
<proteinExistence type="predicted"/>
<dbReference type="OrthoDB" id="1712432at2759"/>
<keyword evidence="1" id="KW-1133">Transmembrane helix</keyword>
<dbReference type="PANTHER" id="PTHR47032:SF1">
    <property type="entry name" value="UDP-D-XYLOSE:L-FUCOSE ALPHA-1,3-D-XYLOSYLTRANSFERASE-RELATED"/>
    <property type="match status" value="1"/>
</dbReference>
<reference evidence="5" key="1">
    <citation type="submission" date="2012-12" db="EMBL/GenBank/DDBJ databases">
        <authorList>
            <person name="Hellsten U."/>
            <person name="Grimwood J."/>
            <person name="Chapman J.A."/>
            <person name="Shapiro H."/>
            <person name="Aerts A."/>
            <person name="Otillar R.P."/>
            <person name="Terry A.Y."/>
            <person name="Boore J.L."/>
            <person name="Simakov O."/>
            <person name="Marletaz F."/>
            <person name="Cho S.-J."/>
            <person name="Edsinger-Gonzales E."/>
            <person name="Havlak P."/>
            <person name="Kuo D.-H."/>
            <person name="Larsson T."/>
            <person name="Lv J."/>
            <person name="Arendt D."/>
            <person name="Savage R."/>
            <person name="Osoegawa K."/>
            <person name="de Jong P."/>
            <person name="Lindberg D.R."/>
            <person name="Seaver E.C."/>
            <person name="Weisblat D.A."/>
            <person name="Putnam N.H."/>
            <person name="Grigoriev I.V."/>
            <person name="Rokhsar D.S."/>
        </authorList>
    </citation>
    <scope>NUCLEOTIDE SEQUENCE</scope>
    <source>
        <strain evidence="5">I ESC-2004</strain>
    </source>
</reference>
<sequence>MVFQKKVYLCCPAHLNRKFGFPVMVLLPFVILLYLMVHSGYVKNRMVQVRNAVMHTEAIAEALKTVEGSAVISVPAEANAEALKTVEGSAVISVPAEANAEKIPKQNFTFTSYSQAVSSQADGESKVVFLAFADMGGFPMAMNFYLTSIQKYDIRNVLFVSSSEEFCSRFRAIRVACFVYMNESAHDKTSVYLSKDFINKMNIRTYMILEALQLGYHVIHSDVDVVFFRDPTERILDLCHFKDTKKVCDVAALWDSGAHNAGFLFIRNSSASISMYKKMEHTAKTTNIDDQKALNGAMRSLKKELRITSLPGAEFQSGLQFFDNSHRQFAGDHPCTNCIVMHNNWIVSMEAKVYRFKEMHMWLYDQDEYYNSTRRRYLAYQNPTYFGNDSTTLAAERRSLITALAIGRILNRTVILPKFVCAKKAQQCTILQHYLLRIFDQSFGSSYREHTFLLNELVPLTVRNSSRLTYALRNTTEAIPSSSEKIIRYNGSQEIKQEMIEEWFGNVTSYVLEFHSLYNVPRIVLKNATADEEFKGKCDKAFVKAKLHQF</sequence>
<dbReference type="InterPro" id="IPR052636">
    <property type="entry name" value="UDP-D-xylose:L-fucose_XylT"/>
</dbReference>
<feature type="domain" description="Nucleotide-diphospho-sugar transferase" evidence="2">
    <location>
        <begin position="154"/>
        <end position="356"/>
    </location>
</feature>
<dbReference type="STRING" id="283909.R7TGX6"/>
<name>R7TGX6_CAPTE</name>
<keyword evidence="1" id="KW-0472">Membrane</keyword>
<dbReference type="EMBL" id="AMQN01013021">
    <property type="status" value="NOT_ANNOTATED_CDS"/>
    <property type="molecule type" value="Genomic_DNA"/>
</dbReference>
<reference evidence="4" key="3">
    <citation type="submission" date="2015-06" db="UniProtKB">
        <authorList>
            <consortium name="EnsemblMetazoa"/>
        </authorList>
    </citation>
    <scope>IDENTIFICATION</scope>
</reference>
<dbReference type="AlphaFoldDB" id="R7TGX6"/>
<protein>
    <recommendedName>
        <fullName evidence="2">Nucleotide-diphospho-sugar transferase domain-containing protein</fullName>
    </recommendedName>
</protein>
<gene>
    <name evidence="3" type="ORF">CAPTEDRAFT_218142</name>
</gene>
<dbReference type="EnsemblMetazoa" id="CapteT218142">
    <property type="protein sequence ID" value="CapteP218142"/>
    <property type="gene ID" value="CapteG218142"/>
</dbReference>
<dbReference type="GO" id="GO:0005794">
    <property type="term" value="C:Golgi apparatus"/>
    <property type="evidence" value="ECO:0007669"/>
    <property type="project" value="TreeGrafter"/>
</dbReference>
<reference evidence="3 5" key="2">
    <citation type="journal article" date="2013" name="Nature">
        <title>Insights into bilaterian evolution from three spiralian genomes.</title>
        <authorList>
            <person name="Simakov O."/>
            <person name="Marletaz F."/>
            <person name="Cho S.J."/>
            <person name="Edsinger-Gonzales E."/>
            <person name="Havlak P."/>
            <person name="Hellsten U."/>
            <person name="Kuo D.H."/>
            <person name="Larsson T."/>
            <person name="Lv J."/>
            <person name="Arendt D."/>
            <person name="Savage R."/>
            <person name="Osoegawa K."/>
            <person name="de Jong P."/>
            <person name="Grimwood J."/>
            <person name="Chapman J.A."/>
            <person name="Shapiro H."/>
            <person name="Aerts A."/>
            <person name="Otillar R.P."/>
            <person name="Terry A.Y."/>
            <person name="Boore J.L."/>
            <person name="Grigoriev I.V."/>
            <person name="Lindberg D.R."/>
            <person name="Seaver E.C."/>
            <person name="Weisblat D.A."/>
            <person name="Putnam N.H."/>
            <person name="Rokhsar D.S."/>
        </authorList>
    </citation>
    <scope>NUCLEOTIDE SEQUENCE</scope>
    <source>
        <strain evidence="3 5">I ESC-2004</strain>
    </source>
</reference>
<dbReference type="Pfam" id="PF03407">
    <property type="entry name" value="Nucleotid_trans"/>
    <property type="match status" value="1"/>
</dbReference>
<evidence type="ECO:0000313" key="3">
    <source>
        <dbReference type="EMBL" id="ELT93068.1"/>
    </source>
</evidence>
<feature type="transmembrane region" description="Helical" evidence="1">
    <location>
        <begin position="21"/>
        <end position="41"/>
    </location>
</feature>
<dbReference type="HOGENOM" id="CLU_035078_0_0_1"/>
<dbReference type="InterPro" id="IPR005069">
    <property type="entry name" value="Nucl-diP-sugar_transferase"/>
</dbReference>
<keyword evidence="1" id="KW-0812">Transmembrane</keyword>
<evidence type="ECO:0000313" key="4">
    <source>
        <dbReference type="EnsemblMetazoa" id="CapteP218142"/>
    </source>
</evidence>
<evidence type="ECO:0000256" key="1">
    <source>
        <dbReference type="SAM" id="Phobius"/>
    </source>
</evidence>
<dbReference type="EMBL" id="KB309904">
    <property type="protein sequence ID" value="ELT93068.1"/>
    <property type="molecule type" value="Genomic_DNA"/>
</dbReference>
<dbReference type="PANTHER" id="PTHR47032">
    <property type="entry name" value="UDP-D-XYLOSE:L-FUCOSE ALPHA-1,3-D-XYLOSYLTRANSFERASE-RELATED"/>
    <property type="match status" value="1"/>
</dbReference>
<dbReference type="GO" id="GO:0016757">
    <property type="term" value="F:glycosyltransferase activity"/>
    <property type="evidence" value="ECO:0007669"/>
    <property type="project" value="TreeGrafter"/>
</dbReference>
<keyword evidence="5" id="KW-1185">Reference proteome</keyword>